<proteinExistence type="predicted"/>
<keyword evidence="2" id="KW-1185">Reference proteome</keyword>
<evidence type="ECO:0000313" key="1">
    <source>
        <dbReference type="EMBL" id="KAI7993746.1"/>
    </source>
</evidence>
<gene>
    <name evidence="1" type="ORF">LOK49_LG11G00665</name>
</gene>
<evidence type="ECO:0000313" key="2">
    <source>
        <dbReference type="Proteomes" id="UP001060215"/>
    </source>
</evidence>
<accession>A0ACC0FY70</accession>
<protein>
    <submittedName>
        <fullName evidence="1">Uncharacterized protein</fullName>
    </submittedName>
</protein>
<dbReference type="EMBL" id="CM045769">
    <property type="protein sequence ID" value="KAI7993746.1"/>
    <property type="molecule type" value="Genomic_DNA"/>
</dbReference>
<organism evidence="1 2">
    <name type="scientific">Camellia lanceoleosa</name>
    <dbReference type="NCBI Taxonomy" id="1840588"/>
    <lineage>
        <taxon>Eukaryota</taxon>
        <taxon>Viridiplantae</taxon>
        <taxon>Streptophyta</taxon>
        <taxon>Embryophyta</taxon>
        <taxon>Tracheophyta</taxon>
        <taxon>Spermatophyta</taxon>
        <taxon>Magnoliopsida</taxon>
        <taxon>eudicotyledons</taxon>
        <taxon>Gunneridae</taxon>
        <taxon>Pentapetalae</taxon>
        <taxon>asterids</taxon>
        <taxon>Ericales</taxon>
        <taxon>Theaceae</taxon>
        <taxon>Camellia</taxon>
    </lineage>
</organism>
<reference evidence="1 2" key="1">
    <citation type="journal article" date="2022" name="Plant J.">
        <title>Chromosome-level genome of Camellia lanceoleosa provides a valuable resource for understanding genome evolution and self-incompatibility.</title>
        <authorList>
            <person name="Gong W."/>
            <person name="Xiao S."/>
            <person name="Wang L."/>
            <person name="Liao Z."/>
            <person name="Chang Y."/>
            <person name="Mo W."/>
            <person name="Hu G."/>
            <person name="Li W."/>
            <person name="Zhao G."/>
            <person name="Zhu H."/>
            <person name="Hu X."/>
            <person name="Ji K."/>
            <person name="Xiang X."/>
            <person name="Song Q."/>
            <person name="Yuan D."/>
            <person name="Jin S."/>
            <person name="Zhang L."/>
        </authorList>
    </citation>
    <scope>NUCLEOTIDE SEQUENCE [LARGE SCALE GENOMIC DNA]</scope>
    <source>
        <strain evidence="1">SQ_2022a</strain>
    </source>
</reference>
<name>A0ACC0FY70_9ERIC</name>
<sequence length="103" mass="12052">MKKDLDDLKFLVLQVVEKYLTKDGSEDEPIALSLFFHLENEFPGPSINGGTRTYAYFMYDNPLFDDGNDRYNMIHKFWDYSMINKGNLCTMITLNKDTGYMIN</sequence>
<comment type="caution">
    <text evidence="1">The sequence shown here is derived from an EMBL/GenBank/DDBJ whole genome shotgun (WGS) entry which is preliminary data.</text>
</comment>
<dbReference type="Proteomes" id="UP001060215">
    <property type="component" value="Chromosome 12"/>
</dbReference>